<dbReference type="Proteomes" id="UP000176944">
    <property type="component" value="Chromosome"/>
</dbReference>
<accession>A0A1D9FWQ5</accession>
<protein>
    <submittedName>
        <fullName evidence="1">Uncharacterized protein</fullName>
    </submittedName>
</protein>
<evidence type="ECO:0000313" key="1">
    <source>
        <dbReference type="EMBL" id="AOY79704.1"/>
    </source>
</evidence>
<evidence type="ECO:0000313" key="2">
    <source>
        <dbReference type="Proteomes" id="UP000176944"/>
    </source>
</evidence>
<proteinExistence type="predicted"/>
<reference evidence="2" key="1">
    <citation type="submission" date="2016-10" db="EMBL/GenBank/DDBJ databases">
        <title>Comparative genomics uncovers the prolific and rare metabolic potential of the cyanobacterial genus Moorea.</title>
        <authorList>
            <person name="Leao T."/>
            <person name="Castelao G."/>
            <person name="Korobeynikov A."/>
            <person name="Monroe E.A."/>
            <person name="Podell S."/>
            <person name="Glukhov E."/>
            <person name="Allen E."/>
            <person name="Gerwick W.H."/>
            <person name="Gerwick L."/>
        </authorList>
    </citation>
    <scope>NUCLEOTIDE SEQUENCE [LARGE SCALE GENOMIC DNA]</scope>
    <source>
        <strain evidence="2">JHB</strain>
    </source>
</reference>
<gene>
    <name evidence="1" type="ORF">BJP36_06955</name>
</gene>
<organism evidence="1 2">
    <name type="scientific">Moorena producens (strain JHB)</name>
    <dbReference type="NCBI Taxonomy" id="1454205"/>
    <lineage>
        <taxon>Bacteria</taxon>
        <taxon>Bacillati</taxon>
        <taxon>Cyanobacteriota</taxon>
        <taxon>Cyanophyceae</taxon>
        <taxon>Coleofasciculales</taxon>
        <taxon>Coleofasciculaceae</taxon>
        <taxon>Moorena</taxon>
    </lineage>
</organism>
<name>A0A1D9FWQ5_MOOP1</name>
<sequence>MDSFNGNSNTITVEIYEFSTGIKAEITPDGGWISRGFTGRYMNATLPQIPYTVERAIANKRFAVVEGANSNQPAVIGRVVPGEPDSCIPDWSVVAVVSRGRDDGGRPLSVYRYFLCQGADSLWKILSWMEDYEQRVGHLPVFNPFETRLDPSQEISIPPEIPSEKLEHKFEHKSVPIVLSWEYQYNLRLINKIAEIKAGAEPVSWAYNAEALENPWSFVLIHPASERAYGSFLQLKANRPLALMPATVDEQALKSAIKSLINSSQVKSEAVLKIAGALGNQKITSDYWHRLFDGEGAQHALTHNLYTPQFVRLITLRAMVIPETLPEFLDWLNIKGGRQKPDNNQVISLEFQEAIGSKLPPAQLARGIKLILPKLLEKKITPEAVHWLLAAPHSAWKYYRKQFINDVQADLEVISSFNRRSYSSESNSLRCGDKIWNKLINFLRLIRRRHRYYEPYYKPLAKLFEWLREYRLAAYFYQVAFGGVPKEIFSKAFSNSRKSVQDAFGLPIKPRMTPQEQISKQSSGILKFIIENIEIFCIIIGLSLVSVTITYTLSEILTAQSPKPTPEASHEMTKRQKNRALNNFNITSQSIQSIVQELVKDSQLNTKLVETQNKILENKQKIPHKPEDQVAIVIKEIIGDSSLQYTGVIKDESQDVTQNMNIEKEKWVETIYKYQKKRQIKPANGIIINTATYNRLKKETKNHLLEKLDNSNQK</sequence>
<dbReference type="EMBL" id="CP017708">
    <property type="protein sequence ID" value="AOY79704.1"/>
    <property type="molecule type" value="Genomic_DNA"/>
</dbReference>
<dbReference type="AlphaFoldDB" id="A0A1D9FWQ5"/>